<keyword evidence="1 4" id="KW-0413">Isomerase</keyword>
<dbReference type="InterPro" id="IPR000297">
    <property type="entry name" value="PPIase_PpiC"/>
</dbReference>
<dbReference type="InterPro" id="IPR046357">
    <property type="entry name" value="PPIase_dom_sf"/>
</dbReference>
<evidence type="ECO:0000259" key="3">
    <source>
        <dbReference type="PROSITE" id="PS50198"/>
    </source>
</evidence>
<accession>A0ABY9WL69</accession>
<evidence type="ECO:0000256" key="1">
    <source>
        <dbReference type="PROSITE-ProRule" id="PRU00278"/>
    </source>
</evidence>
<organism evidence="4 5">
    <name type="scientific">Archangium minus</name>
    <dbReference type="NCBI Taxonomy" id="83450"/>
    <lineage>
        <taxon>Bacteria</taxon>
        <taxon>Pseudomonadati</taxon>
        <taxon>Myxococcota</taxon>
        <taxon>Myxococcia</taxon>
        <taxon>Myxococcales</taxon>
        <taxon>Cystobacterineae</taxon>
        <taxon>Archangiaceae</taxon>
        <taxon>Archangium</taxon>
    </lineage>
</organism>
<dbReference type="PROSITE" id="PS51257">
    <property type="entry name" value="PROKAR_LIPOPROTEIN"/>
    <property type="match status" value="1"/>
</dbReference>
<keyword evidence="1" id="KW-0697">Rotamase</keyword>
<reference evidence="4 5" key="1">
    <citation type="submission" date="2019-08" db="EMBL/GenBank/DDBJ databases">
        <title>Archangium and Cystobacter genomes.</title>
        <authorList>
            <person name="Chen I.-C.K."/>
            <person name="Wielgoss S."/>
        </authorList>
    </citation>
    <scope>NUCLEOTIDE SEQUENCE [LARGE SCALE GENOMIC DNA]</scope>
    <source>
        <strain evidence="4 5">Cbm 6</strain>
    </source>
</reference>
<evidence type="ECO:0000256" key="2">
    <source>
        <dbReference type="SAM" id="MobiDB-lite"/>
    </source>
</evidence>
<dbReference type="Pfam" id="PF13145">
    <property type="entry name" value="Rotamase_2"/>
    <property type="match status" value="1"/>
</dbReference>
<sequence>MSSSFRFLALALLALTGCERGPAPGLAVVDFRHARESGGTPVASWKGDQVTAEELRQRLEEMSPALRERYQTLEQKREYVEGLARFELLVQEALARGLQNDPEVLASTKRALVSRLMRSQLEEARPPVSDAEVAAYYASHEEDYVRPEQVRLSHVFLAAPRADAARVAAARAKAEKVLAEAKALPPKDFAAFGRLARTHSEEPRTQPLDGDLRYRSLEVLAQDFGPEVAEAARALVTSGPGALSSVVQTDAGLHVLQLTGHQTASDLKLEDVRQQITGRLSQEKRTQAWAELLSHLERRAGFTVDATTLSRVHVDMSTPMLPPSGPPPGTIPAPFPTAAAEQP</sequence>
<feature type="domain" description="PpiC" evidence="3">
    <location>
        <begin position="147"/>
        <end position="260"/>
    </location>
</feature>
<evidence type="ECO:0000313" key="4">
    <source>
        <dbReference type="EMBL" id="WNG43481.1"/>
    </source>
</evidence>
<protein>
    <submittedName>
        <fullName evidence="4">Peptidyl-prolyl cis-trans isomerase</fullName>
    </submittedName>
</protein>
<name>A0ABY9WL69_9BACT</name>
<dbReference type="InterPro" id="IPR050245">
    <property type="entry name" value="PrsA_foldase"/>
</dbReference>
<dbReference type="SUPFAM" id="SSF54534">
    <property type="entry name" value="FKBP-like"/>
    <property type="match status" value="1"/>
</dbReference>
<dbReference type="Proteomes" id="UP001611383">
    <property type="component" value="Chromosome"/>
</dbReference>
<dbReference type="GO" id="GO:0016853">
    <property type="term" value="F:isomerase activity"/>
    <property type="evidence" value="ECO:0007669"/>
    <property type="project" value="UniProtKB-KW"/>
</dbReference>
<gene>
    <name evidence="4" type="ORF">F0U60_04740</name>
</gene>
<dbReference type="PANTHER" id="PTHR47245:SF2">
    <property type="entry name" value="PEPTIDYL-PROLYL CIS-TRANS ISOMERASE HP_0175-RELATED"/>
    <property type="match status" value="1"/>
</dbReference>
<dbReference type="RefSeq" id="WP_395814506.1">
    <property type="nucleotide sequence ID" value="NZ_CP043494.1"/>
</dbReference>
<dbReference type="PANTHER" id="PTHR47245">
    <property type="entry name" value="PEPTIDYLPROLYL ISOMERASE"/>
    <property type="match status" value="1"/>
</dbReference>
<evidence type="ECO:0000313" key="5">
    <source>
        <dbReference type="Proteomes" id="UP001611383"/>
    </source>
</evidence>
<dbReference type="PROSITE" id="PS50198">
    <property type="entry name" value="PPIC_PPIASE_2"/>
    <property type="match status" value="1"/>
</dbReference>
<feature type="compositionally biased region" description="Pro residues" evidence="2">
    <location>
        <begin position="320"/>
        <end position="335"/>
    </location>
</feature>
<keyword evidence="5" id="KW-1185">Reference proteome</keyword>
<proteinExistence type="predicted"/>
<dbReference type="InterPro" id="IPR027304">
    <property type="entry name" value="Trigger_fact/SurA_dom_sf"/>
</dbReference>
<dbReference type="EMBL" id="CP043494">
    <property type="protein sequence ID" value="WNG43481.1"/>
    <property type="molecule type" value="Genomic_DNA"/>
</dbReference>
<feature type="region of interest" description="Disordered" evidence="2">
    <location>
        <begin position="319"/>
        <end position="343"/>
    </location>
</feature>
<dbReference type="SUPFAM" id="SSF109998">
    <property type="entry name" value="Triger factor/SurA peptide-binding domain-like"/>
    <property type="match status" value="1"/>
</dbReference>
<dbReference type="Gene3D" id="3.10.50.40">
    <property type="match status" value="1"/>
</dbReference>